<reference evidence="1" key="1">
    <citation type="journal article" date="2022" name="Int. J. Mol. Sci.">
        <title>Draft Genome of Tanacetum Coccineum: Genomic Comparison of Closely Related Tanacetum-Family Plants.</title>
        <authorList>
            <person name="Yamashiro T."/>
            <person name="Shiraishi A."/>
            <person name="Nakayama K."/>
            <person name="Satake H."/>
        </authorList>
    </citation>
    <scope>NUCLEOTIDE SEQUENCE</scope>
</reference>
<protein>
    <submittedName>
        <fullName evidence="1">Uncharacterized protein</fullName>
    </submittedName>
</protein>
<evidence type="ECO:0000313" key="2">
    <source>
        <dbReference type="Proteomes" id="UP001151760"/>
    </source>
</evidence>
<evidence type="ECO:0000313" key="1">
    <source>
        <dbReference type="EMBL" id="GJS59955.1"/>
    </source>
</evidence>
<dbReference type="Proteomes" id="UP001151760">
    <property type="component" value="Unassembled WGS sequence"/>
</dbReference>
<name>A0ABQ4X454_9ASTR</name>
<proteinExistence type="predicted"/>
<accession>A0ABQ4X454</accession>
<reference evidence="1" key="2">
    <citation type="submission" date="2022-01" db="EMBL/GenBank/DDBJ databases">
        <authorList>
            <person name="Yamashiro T."/>
            <person name="Shiraishi A."/>
            <person name="Satake H."/>
            <person name="Nakayama K."/>
        </authorList>
    </citation>
    <scope>NUCLEOTIDE SEQUENCE</scope>
</reference>
<sequence>MGGGGKVAACDDEYGWCMMMMEVGVSYGGGENGAWPASGMVGSGCMIMFLVLGREKSPVSFPAAVVIGVACGRNPACGLRSNFGELLVKDKLKAQFGAKTKTYEEKMLFTTIRHIQQRRYGVYVPAHHKNTRKDQFPIRRINDYLYAVCTVGHQLKIGS</sequence>
<keyword evidence="2" id="KW-1185">Reference proteome</keyword>
<comment type="caution">
    <text evidence="1">The sequence shown here is derived from an EMBL/GenBank/DDBJ whole genome shotgun (WGS) entry which is preliminary data.</text>
</comment>
<dbReference type="EMBL" id="BQNB010009187">
    <property type="protein sequence ID" value="GJS59955.1"/>
    <property type="molecule type" value="Genomic_DNA"/>
</dbReference>
<gene>
    <name evidence="1" type="ORF">Tco_0654739</name>
</gene>
<organism evidence="1 2">
    <name type="scientific">Tanacetum coccineum</name>
    <dbReference type="NCBI Taxonomy" id="301880"/>
    <lineage>
        <taxon>Eukaryota</taxon>
        <taxon>Viridiplantae</taxon>
        <taxon>Streptophyta</taxon>
        <taxon>Embryophyta</taxon>
        <taxon>Tracheophyta</taxon>
        <taxon>Spermatophyta</taxon>
        <taxon>Magnoliopsida</taxon>
        <taxon>eudicotyledons</taxon>
        <taxon>Gunneridae</taxon>
        <taxon>Pentapetalae</taxon>
        <taxon>asterids</taxon>
        <taxon>campanulids</taxon>
        <taxon>Asterales</taxon>
        <taxon>Asteraceae</taxon>
        <taxon>Asteroideae</taxon>
        <taxon>Anthemideae</taxon>
        <taxon>Anthemidinae</taxon>
        <taxon>Tanacetum</taxon>
    </lineage>
</organism>